<keyword evidence="1" id="KW-0175">Coiled coil</keyword>
<accession>A0A5M9HZT7</accession>
<dbReference type="RefSeq" id="WP_150311049.1">
    <property type="nucleotide sequence ID" value="NZ_VMSO01000012.1"/>
</dbReference>
<organism evidence="2 3">
    <name type="scientific">Mediterraneibacter catenae</name>
    <dbReference type="NCBI Taxonomy" id="2594882"/>
    <lineage>
        <taxon>Bacteria</taxon>
        <taxon>Bacillati</taxon>
        <taxon>Bacillota</taxon>
        <taxon>Clostridia</taxon>
        <taxon>Lachnospirales</taxon>
        <taxon>Lachnospiraceae</taxon>
        <taxon>Mediterraneibacter</taxon>
    </lineage>
</organism>
<evidence type="ECO:0008006" key="4">
    <source>
        <dbReference type="Google" id="ProtNLM"/>
    </source>
</evidence>
<sequence length="1431" mass="168118">MAAGQITWERFITNNNDARGVRYKFEDLSRQLFTYEFLSQNKLFKYVHSNPNNPGIESEPILDEVNNRYIGYQAKFFDGNADYDQIKESAQQAVKYYKGKLDCIYLFCNKPLTTTCDSYMSIEKLLNDAGIELQPITDTTILDLVRKYPFLGKYYFDDHGISREWFVNKASTTVKILGERFNADFNVDTEAARNLSIFLQDQSALDYYNNKKSKLIEEIASLRWELDDLYRYARKLSEFIVTIPDVKFDCIHDVENWKGMISTAFEQDLTEIETKIADVQLEYEEIKGSNKNKEAELKRKEGKLNKLRNLFYRLELSETERNLLNNKILIVEGKAGIGKTQLFANEAISLLNANEDALLILGSDCLSDINIFEQLKNNLRLDFDFEDLIDILEVIGETNGKIVPILIDALNESWKPQLWKFVLPVLHKKVSDKNYVRLAVSFRSEYQKSILPERFLELDNVTKIEHRGFRNNPFEAAKQFLDHYGIQFTPLHMFTSNIDNPLFLTLYCKTYQGDEVELPTLYERLLEKANDKLYMEKAKLIEAAGYDQSDNIVLPIVEAISKQTLLTGKRHFEKSEIESIPIWNSLGLTARPLITQLIRENILHDYEADGKNYVYFSFDQMNDYFSAKTIFSMFQTEEEIRKYVYENVLGIVDGEFKNWGSEDLFVHVCALYAEKFGKECIDIIQSINDESARGDLFRAYIESFEWRSKIYLSVSELLELCNEYSIAPSVLWNAFISNSVKQGHLLNADALYDVLRRYPLATRDYLWTTFINGISSGDERIVQLIEIYNKGEALEVSDKEQIRLLLILFSWVLTSSNRWLRDTVSKAMIEILRDHFEYTEYLLKLFSDVNDPYVIQRLYGITFGACVKRNCEDKVIFKSLVCFAFEDIFNKDTVYPDILLRDYARLIIERYLMEYPDELHNYEVEKIKPPYKSIPIPDIDDQKYSDKDFKNGLFYIQNSMRFEGIGMYGDFGRYVFQSALRNFEVDDYKIFNYAMYYIINELGYQGELFDDYDRFVNGFAYDRHRVLKVERIGKKYQWIAMYNILARISDYYPMRNRYSMEEEMVSYDGPWEPYVRDFDPTLNEHNLFCDDAPYFPQINDHMRESVQENNCAKDDSAFDEDIWTNSSPIFFRHQKDDLLLTDDRGSQWVVLSKYADSGKNDLAYDKLLVWNWLYGYFVTDEQLAILKEYAGKNVDLRNSDINWLPETYTLYNREYPWSSGSKSVLKWQWKNIELRTGETKLVTRTIEEPRFSRIDALWKKYLGEAEDEEAEFESEMELDEDFEIPTVTKIYTEEEPVTIDLGQALNTTQDLLWEEEYDASKEDAISYSHPCAEIINTLDLRQKKYDGYYYDKTGVLIAFDTDLTKQKAGLIIRKDALDKFLEIRKFHLVWFINASKEIHDKTLMITKFTDWTGLLEYTGDSVQGDYYIIES</sequence>
<reference evidence="2" key="1">
    <citation type="submission" date="2019-07" db="EMBL/GenBank/DDBJ databases">
        <authorList>
            <person name="Wongkuna S."/>
            <person name="Scaria J."/>
        </authorList>
    </citation>
    <scope>NUCLEOTIDE SEQUENCE [LARGE SCALE GENOMIC DNA]</scope>
    <source>
        <strain evidence="2">SW178</strain>
    </source>
</reference>
<evidence type="ECO:0000313" key="3">
    <source>
        <dbReference type="Proteomes" id="UP000322025"/>
    </source>
</evidence>
<evidence type="ECO:0000313" key="2">
    <source>
        <dbReference type="EMBL" id="KAA8501066.1"/>
    </source>
</evidence>
<evidence type="ECO:0000256" key="1">
    <source>
        <dbReference type="SAM" id="Coils"/>
    </source>
</evidence>
<dbReference type="OrthoDB" id="9757917at2"/>
<dbReference type="Proteomes" id="UP000322025">
    <property type="component" value="Unassembled WGS sequence"/>
</dbReference>
<feature type="coiled-coil region" evidence="1">
    <location>
        <begin position="269"/>
        <end position="310"/>
    </location>
</feature>
<comment type="caution">
    <text evidence="2">The sequence shown here is derived from an EMBL/GenBank/DDBJ whole genome shotgun (WGS) entry which is preliminary data.</text>
</comment>
<dbReference type="EMBL" id="VMSO01000012">
    <property type="protein sequence ID" value="KAA8501066.1"/>
    <property type="molecule type" value="Genomic_DNA"/>
</dbReference>
<name>A0A5M9HZT7_9FIRM</name>
<keyword evidence="3" id="KW-1185">Reference proteome</keyword>
<gene>
    <name evidence="2" type="ORF">FNY66_09975</name>
</gene>
<protein>
    <recommendedName>
        <fullName evidence="4">ATP-binding protein</fullName>
    </recommendedName>
</protein>
<proteinExistence type="predicted"/>